<proteinExistence type="predicted"/>
<dbReference type="Proteomes" id="UP001558613">
    <property type="component" value="Unassembled WGS sequence"/>
</dbReference>
<keyword evidence="2" id="KW-1185">Reference proteome</keyword>
<comment type="caution">
    <text evidence="1">The sequence shown here is derived from an EMBL/GenBank/DDBJ whole genome shotgun (WGS) entry which is preliminary data.</text>
</comment>
<evidence type="ECO:0000313" key="1">
    <source>
        <dbReference type="EMBL" id="KAL1265486.1"/>
    </source>
</evidence>
<protein>
    <submittedName>
        <fullName evidence="1">Uncharacterized protein</fullName>
    </submittedName>
</protein>
<reference evidence="1 2" key="1">
    <citation type="submission" date="2023-09" db="EMBL/GenBank/DDBJ databases">
        <authorList>
            <person name="Wang M."/>
        </authorList>
    </citation>
    <scope>NUCLEOTIDE SEQUENCE [LARGE SCALE GENOMIC DNA]</scope>
    <source>
        <strain evidence="1">GT-2023</strain>
        <tissue evidence="1">Liver</tissue>
    </source>
</reference>
<evidence type="ECO:0000313" key="2">
    <source>
        <dbReference type="Proteomes" id="UP001558613"/>
    </source>
</evidence>
<dbReference type="EMBL" id="JAYMGO010000011">
    <property type="protein sequence ID" value="KAL1265486.1"/>
    <property type="molecule type" value="Genomic_DNA"/>
</dbReference>
<sequence>MYMHRYVHDDTNKKCPETKRDSTLLLFPLGGYCTIAVAYAQSRVVSPPYHVVLADTCRVTGWDWLIVTSSLQREQRETGRRQNVPGYCELYLLDEGLEEHAGIKLKDTERAVCKSDLFFWRFCRQTSDEV</sequence>
<name>A0ABR3MLI6_9TELE</name>
<organism evidence="1 2">
    <name type="scientific">Cirrhinus molitorella</name>
    <name type="common">mud carp</name>
    <dbReference type="NCBI Taxonomy" id="172907"/>
    <lineage>
        <taxon>Eukaryota</taxon>
        <taxon>Metazoa</taxon>
        <taxon>Chordata</taxon>
        <taxon>Craniata</taxon>
        <taxon>Vertebrata</taxon>
        <taxon>Euteleostomi</taxon>
        <taxon>Actinopterygii</taxon>
        <taxon>Neopterygii</taxon>
        <taxon>Teleostei</taxon>
        <taxon>Ostariophysi</taxon>
        <taxon>Cypriniformes</taxon>
        <taxon>Cyprinidae</taxon>
        <taxon>Labeoninae</taxon>
        <taxon>Labeonini</taxon>
        <taxon>Cirrhinus</taxon>
    </lineage>
</organism>
<accession>A0ABR3MLI6</accession>
<gene>
    <name evidence="1" type="ORF">QQF64_003513</name>
</gene>